<evidence type="ECO:0000256" key="1">
    <source>
        <dbReference type="ARBA" id="ARBA00023002"/>
    </source>
</evidence>
<dbReference type="CDD" id="cd18126">
    <property type="entry name" value="GAPDH_I_C"/>
    <property type="match status" value="1"/>
</dbReference>
<dbReference type="InterPro" id="IPR020828">
    <property type="entry name" value="GlycerAld_3-P_DH_NAD(P)-bd"/>
</dbReference>
<dbReference type="PANTHER" id="PTHR43454">
    <property type="entry name" value="GLYCERALDEHYDE-3-PHOSPHATE DEHYDROGENASE"/>
    <property type="match status" value="1"/>
</dbReference>
<evidence type="ECO:0000256" key="2">
    <source>
        <dbReference type="RuleBase" id="RU000397"/>
    </source>
</evidence>
<dbReference type="RefSeq" id="WP_092133250.1">
    <property type="nucleotide sequence ID" value="NZ_FNQK01000006.1"/>
</dbReference>
<comment type="similarity">
    <text evidence="2">Belongs to the glyceraldehyde-3-phosphate dehydrogenase family.</text>
</comment>
<gene>
    <name evidence="4" type="ORF">SAMN04487990_106115</name>
</gene>
<dbReference type="InterPro" id="IPR020831">
    <property type="entry name" value="GlycerAld/Erythrose_P_DH"/>
</dbReference>
<dbReference type="Pfam" id="PF00044">
    <property type="entry name" value="Gp_dh_N"/>
    <property type="match status" value="1"/>
</dbReference>
<dbReference type="OrthoDB" id="9803304at2"/>
<dbReference type="NCBIfam" id="NF006139">
    <property type="entry name" value="PRK08289.1"/>
    <property type="match status" value="1"/>
</dbReference>
<dbReference type="Proteomes" id="UP000198846">
    <property type="component" value="Unassembled WGS sequence"/>
</dbReference>
<dbReference type="CDD" id="cd05214">
    <property type="entry name" value="GAPDH_I_N"/>
    <property type="match status" value="1"/>
</dbReference>
<proteinExistence type="inferred from homology"/>
<dbReference type="InterPro" id="IPR036291">
    <property type="entry name" value="NAD(P)-bd_dom_sf"/>
</dbReference>
<organism evidence="4 5">
    <name type="scientific">Bizionia paragorgiae</name>
    <dbReference type="NCBI Taxonomy" id="283786"/>
    <lineage>
        <taxon>Bacteria</taxon>
        <taxon>Pseudomonadati</taxon>
        <taxon>Bacteroidota</taxon>
        <taxon>Flavobacteriia</taxon>
        <taxon>Flavobacteriales</taxon>
        <taxon>Flavobacteriaceae</taxon>
        <taxon>Bizionia</taxon>
    </lineage>
</organism>
<protein>
    <submittedName>
        <fullName evidence="4">Glyceraldehyde 3-phosphate dehydrogenase</fullName>
    </submittedName>
</protein>
<dbReference type="GO" id="GO:0051287">
    <property type="term" value="F:NAD binding"/>
    <property type="evidence" value="ECO:0007669"/>
    <property type="project" value="InterPro"/>
</dbReference>
<dbReference type="SMART" id="SM00846">
    <property type="entry name" value="Gp_dh_N"/>
    <property type="match status" value="1"/>
</dbReference>
<feature type="domain" description="Glyceraldehyde 3-phosphate dehydrogenase NAD(P) binding" evidence="3">
    <location>
        <begin position="130"/>
        <end position="292"/>
    </location>
</feature>
<dbReference type="SUPFAM" id="SSF51735">
    <property type="entry name" value="NAD(P)-binding Rossmann-fold domains"/>
    <property type="match status" value="1"/>
</dbReference>
<evidence type="ECO:0000313" key="5">
    <source>
        <dbReference type="Proteomes" id="UP000198846"/>
    </source>
</evidence>
<accession>A0A1H3YA99</accession>
<dbReference type="InterPro" id="IPR020830">
    <property type="entry name" value="GlycerAld_3-P_DH_AS"/>
</dbReference>
<dbReference type="SUPFAM" id="SSF55347">
    <property type="entry name" value="Glyceraldehyde-3-phosphate dehydrogenase-like, C-terminal domain"/>
    <property type="match status" value="1"/>
</dbReference>
<dbReference type="Pfam" id="PF02800">
    <property type="entry name" value="Gp_dh_C"/>
    <property type="match status" value="1"/>
</dbReference>
<dbReference type="PANTHER" id="PTHR43454:SF1">
    <property type="entry name" value="GLYCERALDEHYDE 3-PHOSPHATE DEHYDROGENASE NAD(P) BINDING DOMAIN-CONTAINING PROTEIN"/>
    <property type="match status" value="1"/>
</dbReference>
<dbReference type="EMBL" id="FNQK01000006">
    <property type="protein sequence ID" value="SEA08549.1"/>
    <property type="molecule type" value="Genomic_DNA"/>
</dbReference>
<dbReference type="Gene3D" id="3.30.360.10">
    <property type="entry name" value="Dihydrodipicolinate Reductase, domain 2"/>
    <property type="match status" value="1"/>
</dbReference>
<reference evidence="4 5" key="1">
    <citation type="submission" date="2016-10" db="EMBL/GenBank/DDBJ databases">
        <authorList>
            <person name="de Groot N.N."/>
        </authorList>
    </citation>
    <scope>NUCLEOTIDE SEQUENCE [LARGE SCALE GENOMIC DNA]</scope>
    <source>
        <strain evidence="4 5">DSM 23842</strain>
    </source>
</reference>
<dbReference type="PRINTS" id="PR00078">
    <property type="entry name" value="G3PDHDRGNASE"/>
</dbReference>
<evidence type="ECO:0000313" key="4">
    <source>
        <dbReference type="EMBL" id="SEA08549.1"/>
    </source>
</evidence>
<name>A0A1H3YA99_BIZPA</name>
<dbReference type="STRING" id="283786.SAMN04487990_106115"/>
<dbReference type="AlphaFoldDB" id="A0A1H3YA99"/>
<dbReference type="GO" id="GO:0016620">
    <property type="term" value="F:oxidoreductase activity, acting on the aldehyde or oxo group of donors, NAD or NADP as acceptor"/>
    <property type="evidence" value="ECO:0007669"/>
    <property type="project" value="InterPro"/>
</dbReference>
<sequence>MPVNETYESELAFQADRRRATVEFIKIVSDLWYDKSIELVLFRNQLIDRNVSEILNLHEYAGEFVQKPISVFDSVEIAEAIKTLDVPPAKLDIGKLTYEYHLEEKNFSNAMAFVASKLKDANEYEAITPKDVVLYGFGRIGRLVARELMTKTGKGSQLRLRAIVTRGAINATVLEKRASLLRNDSVHGDFPGTVGIDLENESLIINGTTVRIISANQPEDIDYTQYGINDALIIDNTGVFRDKDALSRLLASKGADKVLLTAPGKGVPNIVHGVNHLEHNPDEVDIFSAASCTTNAITPILKAIEDTYGVKSGHLETIHAYTNDQNLVDNFHSKYRRGRAAALNMVITETGAGKAVSKALPSFEGKLTSNAIRVPVPNGSLAILNLELDSEASIESINATLKKYALEGDLVEQIKYEMSDELVSSDIVGSSAPAIYDSKATIVRADGKNAVLYIWYDNEYGYSHQVIRLAKYIAKVRRFTYY</sequence>
<evidence type="ECO:0000259" key="3">
    <source>
        <dbReference type="SMART" id="SM00846"/>
    </source>
</evidence>
<dbReference type="PROSITE" id="PS00071">
    <property type="entry name" value="GAPDH"/>
    <property type="match status" value="1"/>
</dbReference>
<dbReference type="InterPro" id="IPR020829">
    <property type="entry name" value="GlycerAld_3-P_DH_cat"/>
</dbReference>
<keyword evidence="5" id="KW-1185">Reference proteome</keyword>
<dbReference type="Gene3D" id="3.40.50.720">
    <property type="entry name" value="NAD(P)-binding Rossmann-like Domain"/>
    <property type="match status" value="1"/>
</dbReference>
<keyword evidence="1" id="KW-0560">Oxidoreductase</keyword>